<dbReference type="GO" id="GO:0006508">
    <property type="term" value="P:proteolysis"/>
    <property type="evidence" value="ECO:0007669"/>
    <property type="project" value="UniProtKB-KW"/>
</dbReference>
<protein>
    <submittedName>
        <fullName evidence="1">Endoprotease</fullName>
    </submittedName>
</protein>
<name>J9BZ07_9ZZZZ</name>
<organism evidence="1">
    <name type="scientific">gut metagenome</name>
    <dbReference type="NCBI Taxonomy" id="749906"/>
    <lineage>
        <taxon>unclassified sequences</taxon>
        <taxon>metagenomes</taxon>
        <taxon>organismal metagenomes</taxon>
    </lineage>
</organism>
<keyword evidence="1" id="KW-0378">Hydrolase</keyword>
<sequence length="108" mass="11763">VSKMEPMLAATIKRNRAEWAKASRADEEFGGANFENNMKAAHRAYLATTSEGLRNVLAASGLDSHPEVLRHFYGLSKTLGEGRYVTSSGNRESAVGRGLQGFYKGMNP</sequence>
<feature type="non-terminal residue" evidence="1">
    <location>
        <position position="1"/>
    </location>
</feature>
<comment type="caution">
    <text evidence="1">The sequence shown here is derived from an EMBL/GenBank/DDBJ whole genome shotgun (WGS) entry which is preliminary data.</text>
</comment>
<reference evidence="1" key="1">
    <citation type="journal article" date="2012" name="PLoS ONE">
        <title>Gene sets for utilization of primary and secondary nutrition supplies in the distal gut of endangered iberian lynx.</title>
        <authorList>
            <person name="Alcaide M."/>
            <person name="Messina E."/>
            <person name="Richter M."/>
            <person name="Bargiela R."/>
            <person name="Peplies J."/>
            <person name="Huws S.A."/>
            <person name="Newbold C.J."/>
            <person name="Golyshin P.N."/>
            <person name="Simon M.A."/>
            <person name="Lopez G."/>
            <person name="Yakimov M.M."/>
            <person name="Ferrer M."/>
        </authorList>
    </citation>
    <scope>NUCLEOTIDE SEQUENCE</scope>
</reference>
<gene>
    <name evidence="1" type="ORF">EVA_19077</name>
</gene>
<evidence type="ECO:0000313" key="1">
    <source>
        <dbReference type="EMBL" id="EJW92815.1"/>
    </source>
</evidence>
<dbReference type="GO" id="GO:0008233">
    <property type="term" value="F:peptidase activity"/>
    <property type="evidence" value="ECO:0007669"/>
    <property type="project" value="UniProtKB-KW"/>
</dbReference>
<dbReference type="EMBL" id="AMCI01007325">
    <property type="protein sequence ID" value="EJW92815.1"/>
    <property type="molecule type" value="Genomic_DNA"/>
</dbReference>
<dbReference type="AlphaFoldDB" id="J9BZ07"/>
<keyword evidence="1" id="KW-0645">Protease</keyword>
<accession>J9BZ07</accession>
<proteinExistence type="predicted"/>